<name>A0A6C7EEV6_ILUCY</name>
<proteinExistence type="predicted"/>
<dbReference type="InterPro" id="IPR009057">
    <property type="entry name" value="Homeodomain-like_sf"/>
</dbReference>
<dbReference type="KEGG" id="aym:YM304_32610"/>
<keyword evidence="8" id="KW-1185">Reference proteome</keyword>
<evidence type="ECO:0000256" key="4">
    <source>
        <dbReference type="PROSITE-ProRule" id="PRU00335"/>
    </source>
</evidence>
<evidence type="ECO:0000256" key="3">
    <source>
        <dbReference type="ARBA" id="ARBA00023163"/>
    </source>
</evidence>
<reference evidence="7 8" key="1">
    <citation type="journal article" date="2013" name="Int. J. Syst. Evol. Microbiol.">
        <title>Ilumatobacter nonamiense sp. nov. and Ilumatobacter coccineum sp. nov., isolated from seashore sand.</title>
        <authorList>
            <person name="Matsumoto A."/>
            <person name="Kasai H."/>
            <person name="Matsuo Y."/>
            <person name="Shizuri Y."/>
            <person name="Ichikawa N."/>
            <person name="Fujita N."/>
            <person name="Omura S."/>
            <person name="Takahashi Y."/>
        </authorList>
    </citation>
    <scope>NUCLEOTIDE SEQUENCE [LARGE SCALE GENOMIC DNA]</scope>
    <source>
        <strain evidence="8">NBRC 103263 / KCTC 29153 / YM16-304</strain>
    </source>
</reference>
<dbReference type="PANTHER" id="PTHR30055">
    <property type="entry name" value="HTH-TYPE TRANSCRIPTIONAL REGULATOR RUTR"/>
    <property type="match status" value="1"/>
</dbReference>
<organism evidence="7 8">
    <name type="scientific">Ilumatobacter coccineus (strain NBRC 103263 / KCTC 29153 / YM16-304)</name>
    <dbReference type="NCBI Taxonomy" id="1313172"/>
    <lineage>
        <taxon>Bacteria</taxon>
        <taxon>Bacillati</taxon>
        <taxon>Actinomycetota</taxon>
        <taxon>Acidimicrobiia</taxon>
        <taxon>Acidimicrobiales</taxon>
        <taxon>Ilumatobacteraceae</taxon>
        <taxon>Ilumatobacter</taxon>
    </lineage>
</organism>
<sequence>MRYRVHMDPAAPSISPSDGRVAGADDIDRRPAAVRGRKRDEDRTGAILEAAQAVLLEHGFDRFRIQDVAAHAGCGTGAIYRRWASKEDLLADAIRTMPDPTVEATDDPVADLHALIVGKLADICSEPDLVSGLVAAMRAHPVIDAAVRSRYTVPVFIGAIGRIIGPDHEHTDLLAELGPALVFHRAIFTPDTLDPHAVADEVIALTLAVRDQGVVSDG</sequence>
<dbReference type="PROSITE" id="PS50977">
    <property type="entry name" value="HTH_TETR_2"/>
    <property type="match status" value="1"/>
</dbReference>
<feature type="DNA-binding region" description="H-T-H motif" evidence="4">
    <location>
        <begin position="64"/>
        <end position="83"/>
    </location>
</feature>
<accession>A0A6C7EEV6</accession>
<evidence type="ECO:0000256" key="2">
    <source>
        <dbReference type="ARBA" id="ARBA00023125"/>
    </source>
</evidence>
<protein>
    <submittedName>
        <fullName evidence="7">Putative TetR family transcriptional regulator</fullName>
    </submittedName>
</protein>
<dbReference type="Gene3D" id="1.10.357.10">
    <property type="entry name" value="Tetracycline Repressor, domain 2"/>
    <property type="match status" value="1"/>
</dbReference>
<dbReference type="InterPro" id="IPR050109">
    <property type="entry name" value="HTH-type_TetR-like_transc_reg"/>
</dbReference>
<dbReference type="GO" id="GO:0003700">
    <property type="term" value="F:DNA-binding transcription factor activity"/>
    <property type="evidence" value="ECO:0007669"/>
    <property type="project" value="TreeGrafter"/>
</dbReference>
<keyword evidence="3" id="KW-0804">Transcription</keyword>
<dbReference type="GO" id="GO:0000976">
    <property type="term" value="F:transcription cis-regulatory region binding"/>
    <property type="evidence" value="ECO:0007669"/>
    <property type="project" value="TreeGrafter"/>
</dbReference>
<evidence type="ECO:0000313" key="7">
    <source>
        <dbReference type="EMBL" id="BAN03575.1"/>
    </source>
</evidence>
<gene>
    <name evidence="7" type="ORF">YM304_32610</name>
</gene>
<dbReference type="Proteomes" id="UP000011863">
    <property type="component" value="Chromosome"/>
</dbReference>
<dbReference type="PRINTS" id="PR00455">
    <property type="entry name" value="HTHTETR"/>
</dbReference>
<evidence type="ECO:0000259" key="6">
    <source>
        <dbReference type="PROSITE" id="PS50977"/>
    </source>
</evidence>
<evidence type="ECO:0000256" key="5">
    <source>
        <dbReference type="SAM" id="MobiDB-lite"/>
    </source>
</evidence>
<evidence type="ECO:0000256" key="1">
    <source>
        <dbReference type="ARBA" id="ARBA00023015"/>
    </source>
</evidence>
<dbReference type="Pfam" id="PF00440">
    <property type="entry name" value="TetR_N"/>
    <property type="match status" value="1"/>
</dbReference>
<dbReference type="InterPro" id="IPR001647">
    <property type="entry name" value="HTH_TetR"/>
</dbReference>
<dbReference type="AlphaFoldDB" id="A0A6C7EEV6"/>
<keyword evidence="2 4" id="KW-0238">DNA-binding</keyword>
<feature type="domain" description="HTH tetR-type" evidence="6">
    <location>
        <begin position="41"/>
        <end position="101"/>
    </location>
</feature>
<evidence type="ECO:0000313" key="8">
    <source>
        <dbReference type="Proteomes" id="UP000011863"/>
    </source>
</evidence>
<dbReference type="OrthoDB" id="9796019at2"/>
<keyword evidence="1" id="KW-0805">Transcription regulation</keyword>
<dbReference type="SUPFAM" id="SSF46689">
    <property type="entry name" value="Homeodomain-like"/>
    <property type="match status" value="1"/>
</dbReference>
<feature type="region of interest" description="Disordered" evidence="5">
    <location>
        <begin position="1"/>
        <end position="27"/>
    </location>
</feature>
<dbReference type="EMBL" id="AP012057">
    <property type="protein sequence ID" value="BAN03575.1"/>
    <property type="molecule type" value="Genomic_DNA"/>
</dbReference>
<dbReference type="PANTHER" id="PTHR30055:SF234">
    <property type="entry name" value="HTH-TYPE TRANSCRIPTIONAL REGULATOR BETI"/>
    <property type="match status" value="1"/>
</dbReference>